<dbReference type="GO" id="GO:0016758">
    <property type="term" value="F:hexosyltransferase activity"/>
    <property type="evidence" value="ECO:0007669"/>
    <property type="project" value="InterPro"/>
</dbReference>
<protein>
    <recommendedName>
        <fullName evidence="1">Glycosyl transferase family 28 C-terminal domain-containing protein</fullName>
    </recommendedName>
</protein>
<dbReference type="PANTHER" id="PTHR21015:SF22">
    <property type="entry name" value="GLYCOSYLTRANSFERASE"/>
    <property type="match status" value="1"/>
</dbReference>
<dbReference type="Proteomes" id="UP000179243">
    <property type="component" value="Unassembled WGS sequence"/>
</dbReference>
<evidence type="ECO:0000259" key="1">
    <source>
        <dbReference type="Pfam" id="PF04101"/>
    </source>
</evidence>
<dbReference type="Gene3D" id="3.40.50.2000">
    <property type="entry name" value="Glycogen Phosphorylase B"/>
    <property type="match status" value="2"/>
</dbReference>
<organism evidence="2 3">
    <name type="scientific">Candidatus Raymondbacteria bacterium RIFOXYD12_FULL_49_13</name>
    <dbReference type="NCBI Taxonomy" id="1817890"/>
    <lineage>
        <taxon>Bacteria</taxon>
        <taxon>Raymondiibacteriota</taxon>
    </lineage>
</organism>
<evidence type="ECO:0000313" key="2">
    <source>
        <dbReference type="EMBL" id="OGK02059.1"/>
    </source>
</evidence>
<proteinExistence type="predicted"/>
<dbReference type="InterPro" id="IPR007235">
    <property type="entry name" value="Glyco_trans_28_C"/>
</dbReference>
<dbReference type="EMBL" id="MFYX01000113">
    <property type="protein sequence ID" value="OGK02059.1"/>
    <property type="molecule type" value="Genomic_DNA"/>
</dbReference>
<evidence type="ECO:0000313" key="3">
    <source>
        <dbReference type="Proteomes" id="UP000179243"/>
    </source>
</evidence>
<accession>A0A1F7F5Z3</accession>
<reference evidence="2 3" key="1">
    <citation type="journal article" date="2016" name="Nat. Commun.">
        <title>Thousands of microbial genomes shed light on interconnected biogeochemical processes in an aquifer system.</title>
        <authorList>
            <person name="Anantharaman K."/>
            <person name="Brown C.T."/>
            <person name="Hug L.A."/>
            <person name="Sharon I."/>
            <person name="Castelle C.J."/>
            <person name="Probst A.J."/>
            <person name="Thomas B.C."/>
            <person name="Singh A."/>
            <person name="Wilkins M.J."/>
            <person name="Karaoz U."/>
            <person name="Brodie E.L."/>
            <person name="Williams K.H."/>
            <person name="Hubbard S.S."/>
            <person name="Banfield J.F."/>
        </authorList>
    </citation>
    <scope>NUCLEOTIDE SEQUENCE [LARGE SCALE GENOMIC DNA]</scope>
</reference>
<dbReference type="AlphaFoldDB" id="A0A1F7F5Z3"/>
<comment type="caution">
    <text evidence="2">The sequence shown here is derived from an EMBL/GenBank/DDBJ whole genome shotgun (WGS) entry which is preliminary data.</text>
</comment>
<dbReference type="SUPFAM" id="SSF53756">
    <property type="entry name" value="UDP-Glycosyltransferase/glycogen phosphorylase"/>
    <property type="match status" value="1"/>
</dbReference>
<gene>
    <name evidence="2" type="ORF">A2519_18735</name>
</gene>
<name>A0A1F7F5Z3_UNCRA</name>
<feature type="domain" description="Glycosyl transferase family 28 C-terminal" evidence="1">
    <location>
        <begin position="264"/>
        <end position="308"/>
    </location>
</feature>
<dbReference type="PANTHER" id="PTHR21015">
    <property type="entry name" value="UDP-N-ACETYLGLUCOSAMINE--N-ACETYLMURAMYL-(PENTAPEPTIDE) PYROPHOSPHORYL-UNDECAPRENOL N-ACETYLGLUCOSAMINE TRANSFERASE 1"/>
    <property type="match status" value="1"/>
</dbReference>
<sequence length="361" mass="40305">MASPTAKRILVAPLDWGLGHATRCIPIIRLLLSRGHEVMVAGDTGLLSETFPGLASFSLVRYNMTYAATPFGMALKFPAMVLRVLRKSRQEHRELEALIEKHRIDVVISDQRFGCYSAKARSIYLTHQLCVKMPNGFGFFEALVARSLRYAANRFHEVWVPDVPGQDNLTGDLTQKYPAPNHRRFIGVLSRFGTQAPAIGDGERIDLLVMLSGPEPQRTMFERKVLSHLRAFSGAAIVLLGRPNTILAEKYPHNIQVFAHLPSADIERFIRGANAIVCRGGYTTIMDLVSLKKKALLVPTPGQSEQEYLCARLSRSSMFASMDQETFDLRKGMDMLQRYSHSSLPKSDTTLLIEAFEANGL</sequence>
<dbReference type="Pfam" id="PF04101">
    <property type="entry name" value="Glyco_tran_28_C"/>
    <property type="match status" value="1"/>
</dbReference>